<reference evidence="7" key="1">
    <citation type="submission" date="2018-12" db="EMBL/GenBank/DDBJ databases">
        <title>Tengunoibacter tsumagoiensis gen. nov., sp. nov., Dictyobacter kobayashii sp. nov., D. alpinus sp. nov., and D. joshuensis sp. nov. and description of Dictyobacteraceae fam. nov. within the order Ktedonobacterales isolated from Tengu-no-mugimeshi.</title>
        <authorList>
            <person name="Wang C.M."/>
            <person name="Zheng Y."/>
            <person name="Sakai Y."/>
            <person name="Toyoda A."/>
            <person name="Minakuchi Y."/>
            <person name="Abe K."/>
            <person name="Yokota A."/>
            <person name="Yabe S."/>
        </authorList>
    </citation>
    <scope>NUCLEOTIDE SEQUENCE [LARGE SCALE GENOMIC DNA]</scope>
    <source>
        <strain evidence="7">Uno3</strain>
    </source>
</reference>
<dbReference type="GO" id="GO:0005506">
    <property type="term" value="F:iron ion binding"/>
    <property type="evidence" value="ECO:0007669"/>
    <property type="project" value="InterPro"/>
</dbReference>
<dbReference type="InterPro" id="IPR002401">
    <property type="entry name" value="Cyt_P450_E_grp-I"/>
</dbReference>
<dbReference type="Pfam" id="PF00067">
    <property type="entry name" value="p450"/>
    <property type="match status" value="1"/>
</dbReference>
<name>A0A401ZZQ5_9CHLR</name>
<evidence type="ECO:0000256" key="4">
    <source>
        <dbReference type="RuleBase" id="RU000461"/>
    </source>
</evidence>
<dbReference type="GO" id="GO:0016705">
    <property type="term" value="F:oxidoreductase activity, acting on paired donors, with incorporation or reduction of molecular oxygen"/>
    <property type="evidence" value="ECO:0007669"/>
    <property type="project" value="InterPro"/>
</dbReference>
<dbReference type="AlphaFoldDB" id="A0A401ZZQ5"/>
<keyword evidence="4" id="KW-0560">Oxidoreductase</keyword>
<dbReference type="PRINTS" id="PR00463">
    <property type="entry name" value="EP450I"/>
</dbReference>
<comment type="similarity">
    <text evidence="2 4">Belongs to the cytochrome P450 family.</text>
</comment>
<dbReference type="InterPro" id="IPR001128">
    <property type="entry name" value="Cyt_P450"/>
</dbReference>
<gene>
    <name evidence="6" type="ORF">KTT_21400</name>
</gene>
<dbReference type="SUPFAM" id="SSF48264">
    <property type="entry name" value="Cytochrome P450"/>
    <property type="match status" value="1"/>
</dbReference>
<proteinExistence type="inferred from homology"/>
<feature type="binding site" description="axial binding residue" evidence="3">
    <location>
        <position position="425"/>
    </location>
    <ligand>
        <name>heme</name>
        <dbReference type="ChEBI" id="CHEBI:30413"/>
    </ligand>
    <ligandPart>
        <name>Fe</name>
        <dbReference type="ChEBI" id="CHEBI:18248"/>
    </ligandPart>
</feature>
<dbReference type="InterPro" id="IPR017972">
    <property type="entry name" value="Cyt_P450_CS"/>
</dbReference>
<evidence type="ECO:0000256" key="3">
    <source>
        <dbReference type="PIRSR" id="PIRSR602401-1"/>
    </source>
</evidence>
<dbReference type="InterPro" id="IPR036396">
    <property type="entry name" value="Cyt_P450_sf"/>
</dbReference>
<feature type="region of interest" description="Disordered" evidence="5">
    <location>
        <begin position="1"/>
        <end position="21"/>
    </location>
</feature>
<keyword evidence="7" id="KW-1185">Reference proteome</keyword>
<evidence type="ECO:0008006" key="8">
    <source>
        <dbReference type="Google" id="ProtNLM"/>
    </source>
</evidence>
<dbReference type="GO" id="GO:0004497">
    <property type="term" value="F:monooxygenase activity"/>
    <property type="evidence" value="ECO:0007669"/>
    <property type="project" value="UniProtKB-KW"/>
</dbReference>
<keyword evidence="3 4" id="KW-0408">Iron</keyword>
<evidence type="ECO:0000256" key="5">
    <source>
        <dbReference type="SAM" id="MobiDB-lite"/>
    </source>
</evidence>
<evidence type="ECO:0000313" key="6">
    <source>
        <dbReference type="EMBL" id="GCE12281.1"/>
    </source>
</evidence>
<dbReference type="Gene3D" id="1.10.630.10">
    <property type="entry name" value="Cytochrome P450"/>
    <property type="match status" value="1"/>
</dbReference>
<keyword evidence="3 4" id="KW-0349">Heme</keyword>
<organism evidence="6 7">
    <name type="scientific">Tengunoibacter tsumagoiensis</name>
    <dbReference type="NCBI Taxonomy" id="2014871"/>
    <lineage>
        <taxon>Bacteria</taxon>
        <taxon>Bacillati</taxon>
        <taxon>Chloroflexota</taxon>
        <taxon>Ktedonobacteria</taxon>
        <taxon>Ktedonobacterales</taxon>
        <taxon>Dictyobacteraceae</taxon>
        <taxon>Tengunoibacter</taxon>
    </lineage>
</organism>
<dbReference type="PRINTS" id="PR00385">
    <property type="entry name" value="P450"/>
</dbReference>
<dbReference type="GO" id="GO:0020037">
    <property type="term" value="F:heme binding"/>
    <property type="evidence" value="ECO:0007669"/>
    <property type="project" value="InterPro"/>
</dbReference>
<evidence type="ECO:0000256" key="1">
    <source>
        <dbReference type="ARBA" id="ARBA00001971"/>
    </source>
</evidence>
<dbReference type="EMBL" id="BIFR01000001">
    <property type="protein sequence ID" value="GCE12281.1"/>
    <property type="molecule type" value="Genomic_DNA"/>
</dbReference>
<protein>
    <recommendedName>
        <fullName evidence="8">Cytochrome P450</fullName>
    </recommendedName>
</protein>
<keyword evidence="4" id="KW-0503">Monooxygenase</keyword>
<evidence type="ECO:0000313" key="7">
    <source>
        <dbReference type="Proteomes" id="UP000287352"/>
    </source>
</evidence>
<keyword evidence="3 4" id="KW-0479">Metal-binding</keyword>
<dbReference type="PANTHER" id="PTHR24305">
    <property type="entry name" value="CYTOCHROME P450"/>
    <property type="match status" value="1"/>
</dbReference>
<dbReference type="RefSeq" id="WP_126579917.1">
    <property type="nucleotide sequence ID" value="NZ_BIFR01000001.1"/>
</dbReference>
<accession>A0A401ZZQ5</accession>
<dbReference type="PROSITE" id="PS00086">
    <property type="entry name" value="CYTOCHROME_P450"/>
    <property type="match status" value="1"/>
</dbReference>
<dbReference type="Proteomes" id="UP000287352">
    <property type="component" value="Unassembled WGS sequence"/>
</dbReference>
<evidence type="ECO:0000256" key="2">
    <source>
        <dbReference type="ARBA" id="ARBA00010617"/>
    </source>
</evidence>
<dbReference type="OrthoDB" id="140159at2"/>
<comment type="caution">
    <text evidence="6">The sequence shown here is derived from an EMBL/GenBank/DDBJ whole genome shotgun (WGS) entry which is preliminary data.</text>
</comment>
<feature type="compositionally biased region" description="Polar residues" evidence="5">
    <location>
        <begin position="1"/>
        <end position="13"/>
    </location>
</feature>
<dbReference type="PANTHER" id="PTHR24305:SF166">
    <property type="entry name" value="CYTOCHROME P450 12A4, MITOCHONDRIAL-RELATED"/>
    <property type="match status" value="1"/>
</dbReference>
<dbReference type="InterPro" id="IPR050121">
    <property type="entry name" value="Cytochrome_P450_monoxygenase"/>
</dbReference>
<sequence length="500" mass="55663">MASIAIQPSTRSSLGHIPGPPPTPIIGKYGNTIQLVNDTVGYADRLYKRYGPVAAVVRGEKGVNFSNPQADCPGSVIICGPELTYNYATQHDTYNKIPLTGLLYRQRNVSPRTAPLKHLLTGLFAVQHEQHRKERRMLQPAFSKKNILAYREDMVHITQSVLDGLQIGKRYDIASEARILTSRIATKTLFGQDIAESTSDDAQAAITIQQTFAALANPFTTLIPIDLPGTPYHRFLTIINRFDHEMRTLVARKRKEDVAGNDMLSVLLNTSEEGETFDEDTILGHVGVIFAAGHETSTNAIDWTLLLLSQHPHILADVVDELSAVLHGDAPTLEQLAKLPLLERVIKESMRLLPPAPLNLKILAEPVEIGGYHLPAETAIYLNIYTLHHLPEIYPDPQAFKPERWETINPPLSQYHPFGGGSRMCIGASFAMMEIKIVLAMLLQRFRLQLIPNQTISRFGTITMAPKHGMHVTLHPQDRQFHQGLGKIRGNIHEMVDLPS</sequence>
<comment type="cofactor">
    <cofactor evidence="1 3">
        <name>heme</name>
        <dbReference type="ChEBI" id="CHEBI:30413"/>
    </cofactor>
</comment>